<reference evidence="10 11" key="1">
    <citation type="submission" date="2016-09" db="EMBL/GenBank/DDBJ databases">
        <title>Phylogenomics of Achromobacter.</title>
        <authorList>
            <person name="Jeukens J."/>
            <person name="Freschi L."/>
            <person name="Vincent A.T."/>
            <person name="Emond-Rheault J.-G."/>
            <person name="Kukavica-Ibrulj I."/>
            <person name="Charette S.J."/>
            <person name="Levesque R.C."/>
        </authorList>
    </citation>
    <scope>NUCLEOTIDE SEQUENCE [LARGE SCALE GENOMIC DNA]</scope>
    <source>
        <strain evidence="10 11">AUS488</strain>
    </source>
</reference>
<evidence type="ECO:0000256" key="6">
    <source>
        <dbReference type="ARBA" id="ARBA00047939"/>
    </source>
</evidence>
<dbReference type="RefSeq" id="WP_076414519.1">
    <property type="nucleotide sequence ID" value="NZ_MJMN01000035.1"/>
</dbReference>
<dbReference type="InterPro" id="IPR040782">
    <property type="entry name" value="KfrB"/>
</dbReference>
<evidence type="ECO:0000256" key="5">
    <source>
        <dbReference type="ARBA" id="ARBA00034531"/>
    </source>
</evidence>
<organism evidence="10 11">
    <name type="scientific">Alcaligenes xylosoxydans xylosoxydans</name>
    <name type="common">Achromobacter xylosoxidans</name>
    <dbReference type="NCBI Taxonomy" id="85698"/>
    <lineage>
        <taxon>Bacteria</taxon>
        <taxon>Pseudomonadati</taxon>
        <taxon>Pseudomonadota</taxon>
        <taxon>Betaproteobacteria</taxon>
        <taxon>Burkholderiales</taxon>
        <taxon>Alcaligenaceae</taxon>
        <taxon>Achromobacter</taxon>
    </lineage>
</organism>
<dbReference type="EC" id="2.7.7.108" evidence="5"/>
<comment type="catalytic activity">
    <reaction evidence="6">
        <text>L-threonyl-[protein] + ATP = 3-O-(5'-adenylyl)-L-threonyl-[protein] + diphosphate</text>
        <dbReference type="Rhea" id="RHEA:54292"/>
        <dbReference type="Rhea" id="RHEA-COMP:11060"/>
        <dbReference type="Rhea" id="RHEA-COMP:13847"/>
        <dbReference type="ChEBI" id="CHEBI:30013"/>
        <dbReference type="ChEBI" id="CHEBI:30616"/>
        <dbReference type="ChEBI" id="CHEBI:33019"/>
        <dbReference type="ChEBI" id="CHEBI:138113"/>
        <dbReference type="EC" id="2.7.7.108"/>
    </reaction>
</comment>
<evidence type="ECO:0000256" key="7">
    <source>
        <dbReference type="ARBA" id="ARBA00048696"/>
    </source>
</evidence>
<feature type="domain" description="Fido" evidence="9">
    <location>
        <begin position="56"/>
        <end position="193"/>
    </location>
</feature>
<evidence type="ECO:0000313" key="10">
    <source>
        <dbReference type="EMBL" id="OMG80709.1"/>
    </source>
</evidence>
<dbReference type="PANTHER" id="PTHR39560:SF1">
    <property type="entry name" value="PROTEIN ADENYLYLTRANSFERASE FIC-RELATED"/>
    <property type="match status" value="1"/>
</dbReference>
<dbReference type="Proteomes" id="UP000187251">
    <property type="component" value="Unassembled WGS sequence"/>
</dbReference>
<protein>
    <recommendedName>
        <fullName evidence="5">protein adenylyltransferase</fullName>
        <ecNumber evidence="5">2.7.7.108</ecNumber>
    </recommendedName>
</protein>
<dbReference type="InterPro" id="IPR036597">
    <property type="entry name" value="Fido-like_dom_sf"/>
</dbReference>
<proteinExistence type="predicted"/>
<dbReference type="SUPFAM" id="SSF140931">
    <property type="entry name" value="Fic-like"/>
    <property type="match status" value="1"/>
</dbReference>
<name>A0A1R1JMY4_ALCXX</name>
<dbReference type="InterPro" id="IPR003812">
    <property type="entry name" value="Fido"/>
</dbReference>
<evidence type="ECO:0000313" key="11">
    <source>
        <dbReference type="Proteomes" id="UP000187251"/>
    </source>
</evidence>
<dbReference type="EMBL" id="MJMN01000035">
    <property type="protein sequence ID" value="OMG80709.1"/>
    <property type="molecule type" value="Genomic_DNA"/>
</dbReference>
<comment type="caution">
    <text evidence="10">The sequence shown here is derived from an EMBL/GenBank/DDBJ whole genome shotgun (WGS) entry which is preliminary data.</text>
</comment>
<dbReference type="Pfam" id="PF18790">
    <property type="entry name" value="KfrB"/>
    <property type="match status" value="1"/>
</dbReference>
<sequence length="304" mass="34118">MAKYPVHAQDPYLDKASGILRNRLGITDQAELDRAEATLALVRSLELVKQPVDGRYDLAHLQEIHARLFGDVYDWAGQIRTVDISKGDTRFANFQQIESYAPEIFKPLHREQLLRALDVDTFCQRAGHYLGELNVLHPFREGNGRSIREFVGQVARGAGYAIDWKGVDRADMIRASIEAYEGDSTRMASLIRTNICDLDQERAIDLARAVAGEKMAVHPAVQGRAYEGVILGVTERYVVQAQGDQMVLHTKRALLQTQLLEPGRSVAVRYPHGGVGLVEARSGDRQMSTLEQEIERNRERGLDQ</sequence>
<evidence type="ECO:0000256" key="4">
    <source>
        <dbReference type="ARBA" id="ARBA00022840"/>
    </source>
</evidence>
<gene>
    <name evidence="10" type="ORF">BIZ92_12525</name>
</gene>
<feature type="region of interest" description="Disordered" evidence="8">
    <location>
        <begin position="282"/>
        <end position="304"/>
    </location>
</feature>
<keyword evidence="2" id="KW-0548">Nucleotidyltransferase</keyword>
<dbReference type="GO" id="GO:0070733">
    <property type="term" value="F:AMPylase activity"/>
    <property type="evidence" value="ECO:0007669"/>
    <property type="project" value="UniProtKB-EC"/>
</dbReference>
<evidence type="ECO:0000256" key="3">
    <source>
        <dbReference type="ARBA" id="ARBA00022741"/>
    </source>
</evidence>
<keyword evidence="4" id="KW-0067">ATP-binding</keyword>
<dbReference type="PANTHER" id="PTHR39560">
    <property type="entry name" value="PROTEIN ADENYLYLTRANSFERASE FIC-RELATED"/>
    <property type="match status" value="1"/>
</dbReference>
<dbReference type="PROSITE" id="PS51459">
    <property type="entry name" value="FIDO"/>
    <property type="match status" value="1"/>
</dbReference>
<evidence type="ECO:0000259" key="9">
    <source>
        <dbReference type="PROSITE" id="PS51459"/>
    </source>
</evidence>
<keyword evidence="1" id="KW-0808">Transferase</keyword>
<dbReference type="OrthoDB" id="9813719at2"/>
<dbReference type="GO" id="GO:0051302">
    <property type="term" value="P:regulation of cell division"/>
    <property type="evidence" value="ECO:0007669"/>
    <property type="project" value="TreeGrafter"/>
</dbReference>
<dbReference type="Gene3D" id="1.10.3290.10">
    <property type="entry name" value="Fido-like domain"/>
    <property type="match status" value="1"/>
</dbReference>
<dbReference type="Pfam" id="PF02661">
    <property type="entry name" value="Fic"/>
    <property type="match status" value="1"/>
</dbReference>
<accession>A0A1R1JMY4</accession>
<evidence type="ECO:0000256" key="1">
    <source>
        <dbReference type="ARBA" id="ARBA00022679"/>
    </source>
</evidence>
<dbReference type="GO" id="GO:0005524">
    <property type="term" value="F:ATP binding"/>
    <property type="evidence" value="ECO:0007669"/>
    <property type="project" value="UniProtKB-KW"/>
</dbReference>
<feature type="compositionally biased region" description="Basic and acidic residues" evidence="8">
    <location>
        <begin position="293"/>
        <end position="304"/>
    </location>
</feature>
<evidence type="ECO:0000256" key="8">
    <source>
        <dbReference type="SAM" id="MobiDB-lite"/>
    </source>
</evidence>
<keyword evidence="3" id="KW-0547">Nucleotide-binding</keyword>
<comment type="catalytic activity">
    <reaction evidence="7">
        <text>L-tyrosyl-[protein] + ATP = O-(5'-adenylyl)-L-tyrosyl-[protein] + diphosphate</text>
        <dbReference type="Rhea" id="RHEA:54288"/>
        <dbReference type="Rhea" id="RHEA-COMP:10136"/>
        <dbReference type="Rhea" id="RHEA-COMP:13846"/>
        <dbReference type="ChEBI" id="CHEBI:30616"/>
        <dbReference type="ChEBI" id="CHEBI:33019"/>
        <dbReference type="ChEBI" id="CHEBI:46858"/>
        <dbReference type="ChEBI" id="CHEBI:83624"/>
        <dbReference type="EC" id="2.7.7.108"/>
    </reaction>
</comment>
<dbReference type="AlphaFoldDB" id="A0A1R1JMY4"/>
<evidence type="ECO:0000256" key="2">
    <source>
        <dbReference type="ARBA" id="ARBA00022695"/>
    </source>
</evidence>